<evidence type="ECO:0000313" key="1">
    <source>
        <dbReference type="EMBL" id="AKN37983.1"/>
    </source>
</evidence>
<sequence length="201" mass="23073">MLTHIHDRKKRTQGIEITYLQSDGDLADLGVISRTLGCKSGNYTEFHHGKEANTSIITNTLYEAFNIQKATNGEFDIYIVNNPKDIVKMPDEELRQRVIIALESKETVSGYHIDKIKSALSNKVLSFIEGKDIQKEMKNAALNHHKDIVNDDVSGSDRKLPEERSKEVYRLKERFETLNHNPYELPQKGEIDKDFTLDRGR</sequence>
<reference evidence="1" key="1">
    <citation type="journal article" date="2015" name="MBio">
        <title>Eco-Evolutionary Dynamics of Episomes among Ecologically Cohesive Bacterial Populations.</title>
        <authorList>
            <person name="Xue H."/>
            <person name="Cordero O.X."/>
            <person name="Camas F.M."/>
            <person name="Trimble W."/>
            <person name="Meyer F."/>
            <person name="Guglielmini J."/>
            <person name="Rocha E.P."/>
            <person name="Polz M.F."/>
        </authorList>
    </citation>
    <scope>NUCLEOTIDE SEQUENCE</scope>
    <source>
        <strain evidence="1">FF_472</strain>
    </source>
</reference>
<organism evidence="1">
    <name type="scientific">Enterovibrio norvegicus</name>
    <dbReference type="NCBI Taxonomy" id="188144"/>
    <lineage>
        <taxon>Bacteria</taxon>
        <taxon>Pseudomonadati</taxon>
        <taxon>Pseudomonadota</taxon>
        <taxon>Gammaproteobacteria</taxon>
        <taxon>Vibrionales</taxon>
        <taxon>Vibrionaceae</taxon>
        <taxon>Enterovibrio</taxon>
    </lineage>
</organism>
<dbReference type="AlphaFoldDB" id="A0A0H3ZNS8"/>
<accession>A0A0H3ZNS8</accession>
<dbReference type="EMBL" id="KP795557">
    <property type="protein sequence ID" value="AKN37983.1"/>
    <property type="molecule type" value="Genomic_DNA"/>
</dbReference>
<proteinExistence type="predicted"/>
<protein>
    <submittedName>
        <fullName evidence="1">IncF plasmid conjugative transfer DNA-nicking and unwinding protein TraI</fullName>
    </submittedName>
</protein>
<name>A0A0H3ZNS8_9GAMM</name>